<dbReference type="NCBIfam" id="TIGR00254">
    <property type="entry name" value="GGDEF"/>
    <property type="match status" value="1"/>
</dbReference>
<dbReference type="OrthoDB" id="9814202at2"/>
<evidence type="ECO:0000256" key="1">
    <source>
        <dbReference type="PROSITE-ProRule" id="PRU00169"/>
    </source>
</evidence>
<name>A0A562SQ92_9HYPH</name>
<dbReference type="SMART" id="SM00267">
    <property type="entry name" value="GGDEF"/>
    <property type="match status" value="1"/>
</dbReference>
<feature type="domain" description="EAL" evidence="3">
    <location>
        <begin position="319"/>
        <end position="576"/>
    </location>
</feature>
<evidence type="ECO:0000259" key="2">
    <source>
        <dbReference type="PROSITE" id="PS50110"/>
    </source>
</evidence>
<gene>
    <name evidence="5" type="ORF">JM93_03445</name>
</gene>
<dbReference type="CDD" id="cd01949">
    <property type="entry name" value="GGDEF"/>
    <property type="match status" value="1"/>
</dbReference>
<dbReference type="PANTHER" id="PTHR44757:SF2">
    <property type="entry name" value="BIOFILM ARCHITECTURE MAINTENANCE PROTEIN MBAA"/>
    <property type="match status" value="1"/>
</dbReference>
<dbReference type="InterPro" id="IPR035919">
    <property type="entry name" value="EAL_sf"/>
</dbReference>
<dbReference type="SMART" id="SM00448">
    <property type="entry name" value="REC"/>
    <property type="match status" value="1"/>
</dbReference>
<dbReference type="PROSITE" id="PS50110">
    <property type="entry name" value="RESPONSE_REGULATORY"/>
    <property type="match status" value="1"/>
</dbReference>
<dbReference type="Gene3D" id="3.20.20.450">
    <property type="entry name" value="EAL domain"/>
    <property type="match status" value="1"/>
</dbReference>
<dbReference type="GO" id="GO:0003824">
    <property type="term" value="F:catalytic activity"/>
    <property type="evidence" value="ECO:0007669"/>
    <property type="project" value="UniProtKB-ARBA"/>
</dbReference>
<dbReference type="InterPro" id="IPR000160">
    <property type="entry name" value="GGDEF_dom"/>
</dbReference>
<dbReference type="RefSeq" id="WP_145345745.1">
    <property type="nucleotide sequence ID" value="NZ_SMLY01000080.1"/>
</dbReference>
<dbReference type="CDD" id="cd00156">
    <property type="entry name" value="REC"/>
    <property type="match status" value="1"/>
</dbReference>
<sequence length="577" mass="64645">MNQPAHETKDTALGSVLIIDNEQADRARYCEILANYKDIFTEIIEASGAREALELIALHEPICCLLEYELDDGKALNFLKTLKSQFAHQTPAVIAISKHDTVDVAKEMLKAGAQDYLLKSEITARTLLRTIQYAIETVQLQQQMLALAHNDPLTGLLNRGLFMDRLTHTVLSAQRYGQECALLYIDIDHFKEINDRYGHEVGDAVLRTYATRLQSTCRKTDHCGRLGGDELVVLLPQITQHDALKVAGIVLKMLKEPIEIDGLQIDAAPSIGLAHCPTTTTDPEELLRQADDALYQAKKDGKSKFRHYTNSYQEAFDRASELKSELPEAIGRGELSLSYQKILRTCDSSLRGVEALCRWPHTKYDIGTDEIIQWVRDLRVEAGFNAWLFERAVAEFAHINPKETARNVADCTLTVNVSLTKANGSSIIDQISEYVERMSIAPQQIELDLSENDLARLPDRGRDFVHRLSATGFITALDNFGQGKFVLSDLLDLPIDVLKIQPFKRTEERVSAEKVKYLTGILKMAEALEKTVLVKGIETQSQWELVKTLGVNFGQGYFLGKPEEMTSARVIDLQQAG</sequence>
<dbReference type="PANTHER" id="PTHR44757">
    <property type="entry name" value="DIGUANYLATE CYCLASE DGCP"/>
    <property type="match status" value="1"/>
</dbReference>
<organism evidence="5 6">
    <name type="scientific">Roseibium hamelinense</name>
    <dbReference type="NCBI Taxonomy" id="150831"/>
    <lineage>
        <taxon>Bacteria</taxon>
        <taxon>Pseudomonadati</taxon>
        <taxon>Pseudomonadota</taxon>
        <taxon>Alphaproteobacteria</taxon>
        <taxon>Hyphomicrobiales</taxon>
        <taxon>Stappiaceae</taxon>
        <taxon>Roseibium</taxon>
    </lineage>
</organism>
<dbReference type="GO" id="GO:0000160">
    <property type="term" value="P:phosphorelay signal transduction system"/>
    <property type="evidence" value="ECO:0007669"/>
    <property type="project" value="InterPro"/>
</dbReference>
<dbReference type="FunFam" id="3.30.70.270:FF:000001">
    <property type="entry name" value="Diguanylate cyclase domain protein"/>
    <property type="match status" value="1"/>
</dbReference>
<dbReference type="InterPro" id="IPR052155">
    <property type="entry name" value="Biofilm_reg_signaling"/>
</dbReference>
<evidence type="ECO:0000313" key="6">
    <source>
        <dbReference type="Proteomes" id="UP000320593"/>
    </source>
</evidence>
<dbReference type="InterPro" id="IPR043128">
    <property type="entry name" value="Rev_trsase/Diguanyl_cyclase"/>
</dbReference>
<dbReference type="Pfam" id="PF00072">
    <property type="entry name" value="Response_reg"/>
    <property type="match status" value="1"/>
</dbReference>
<dbReference type="SMART" id="SM00052">
    <property type="entry name" value="EAL"/>
    <property type="match status" value="1"/>
</dbReference>
<dbReference type="Gene3D" id="3.30.70.270">
    <property type="match status" value="1"/>
</dbReference>
<dbReference type="AlphaFoldDB" id="A0A562SQ92"/>
<dbReference type="InterPro" id="IPR001789">
    <property type="entry name" value="Sig_transdc_resp-reg_receiver"/>
</dbReference>
<proteinExistence type="predicted"/>
<dbReference type="SUPFAM" id="SSF55073">
    <property type="entry name" value="Nucleotide cyclase"/>
    <property type="match status" value="1"/>
</dbReference>
<accession>A0A562SQ92</accession>
<keyword evidence="6" id="KW-1185">Reference proteome</keyword>
<evidence type="ECO:0000259" key="4">
    <source>
        <dbReference type="PROSITE" id="PS50887"/>
    </source>
</evidence>
<protein>
    <submittedName>
        <fullName evidence="5">Response regulator receiver modulated diguanylate cyclase/phosphodiesterase</fullName>
    </submittedName>
</protein>
<comment type="caution">
    <text evidence="1">Lacks conserved residue(s) required for the propagation of feature annotation.</text>
</comment>
<evidence type="ECO:0000259" key="3">
    <source>
        <dbReference type="PROSITE" id="PS50883"/>
    </source>
</evidence>
<dbReference type="EMBL" id="VLLF01000008">
    <property type="protein sequence ID" value="TWI82930.1"/>
    <property type="molecule type" value="Genomic_DNA"/>
</dbReference>
<dbReference type="SUPFAM" id="SSF52172">
    <property type="entry name" value="CheY-like"/>
    <property type="match status" value="1"/>
</dbReference>
<reference evidence="5 6" key="1">
    <citation type="submission" date="2019-07" db="EMBL/GenBank/DDBJ databases">
        <title>Genomic Encyclopedia of Archaeal and Bacterial Type Strains, Phase II (KMG-II): from individual species to whole genera.</title>
        <authorList>
            <person name="Goeker M."/>
        </authorList>
    </citation>
    <scope>NUCLEOTIDE SEQUENCE [LARGE SCALE GENOMIC DNA]</scope>
    <source>
        <strain evidence="5 6">ATCC BAA-252</strain>
    </source>
</reference>
<dbReference type="InterPro" id="IPR001633">
    <property type="entry name" value="EAL_dom"/>
</dbReference>
<evidence type="ECO:0000313" key="5">
    <source>
        <dbReference type="EMBL" id="TWI82930.1"/>
    </source>
</evidence>
<dbReference type="Pfam" id="PF00990">
    <property type="entry name" value="GGDEF"/>
    <property type="match status" value="1"/>
</dbReference>
<feature type="domain" description="GGDEF" evidence="4">
    <location>
        <begin position="178"/>
        <end position="310"/>
    </location>
</feature>
<dbReference type="Proteomes" id="UP000320593">
    <property type="component" value="Unassembled WGS sequence"/>
</dbReference>
<comment type="caution">
    <text evidence="5">The sequence shown here is derived from an EMBL/GenBank/DDBJ whole genome shotgun (WGS) entry which is preliminary data.</text>
</comment>
<dbReference type="Pfam" id="PF00563">
    <property type="entry name" value="EAL"/>
    <property type="match status" value="1"/>
</dbReference>
<dbReference type="Gene3D" id="3.40.50.2300">
    <property type="match status" value="1"/>
</dbReference>
<dbReference type="InterPro" id="IPR029787">
    <property type="entry name" value="Nucleotide_cyclase"/>
</dbReference>
<dbReference type="InterPro" id="IPR011006">
    <property type="entry name" value="CheY-like_superfamily"/>
</dbReference>
<dbReference type="PROSITE" id="PS50883">
    <property type="entry name" value="EAL"/>
    <property type="match status" value="1"/>
</dbReference>
<dbReference type="SUPFAM" id="SSF141868">
    <property type="entry name" value="EAL domain-like"/>
    <property type="match status" value="1"/>
</dbReference>
<dbReference type="PROSITE" id="PS50887">
    <property type="entry name" value="GGDEF"/>
    <property type="match status" value="1"/>
</dbReference>
<feature type="domain" description="Response regulatory" evidence="2">
    <location>
        <begin position="15"/>
        <end position="134"/>
    </location>
</feature>
<dbReference type="CDD" id="cd01948">
    <property type="entry name" value="EAL"/>
    <property type="match status" value="1"/>
</dbReference>